<organism evidence="1 2">
    <name type="scientific">Arabidopsis thaliana x Arabidopsis arenosa</name>
    <dbReference type="NCBI Taxonomy" id="1240361"/>
    <lineage>
        <taxon>Eukaryota</taxon>
        <taxon>Viridiplantae</taxon>
        <taxon>Streptophyta</taxon>
        <taxon>Embryophyta</taxon>
        <taxon>Tracheophyta</taxon>
        <taxon>Spermatophyta</taxon>
        <taxon>Magnoliopsida</taxon>
        <taxon>eudicotyledons</taxon>
        <taxon>Gunneridae</taxon>
        <taxon>Pentapetalae</taxon>
        <taxon>rosids</taxon>
        <taxon>malvids</taxon>
        <taxon>Brassicales</taxon>
        <taxon>Brassicaceae</taxon>
        <taxon>Camelineae</taxon>
        <taxon>Arabidopsis</taxon>
    </lineage>
</organism>
<dbReference type="EMBL" id="JAEFBK010000013">
    <property type="protein sequence ID" value="KAG7534080.1"/>
    <property type="molecule type" value="Genomic_DNA"/>
</dbReference>
<name>A0A8T1XQM0_9BRAS</name>
<reference evidence="1 2" key="1">
    <citation type="submission" date="2020-12" db="EMBL/GenBank/DDBJ databases">
        <title>Concerted genomic and epigenomic changes stabilize Arabidopsis allopolyploids.</title>
        <authorList>
            <person name="Chen Z."/>
        </authorList>
    </citation>
    <scope>NUCLEOTIDE SEQUENCE [LARGE SCALE GENOMIC DNA]</scope>
    <source>
        <strain evidence="1">Allo738</strain>
        <tissue evidence="1">Leaf</tissue>
    </source>
</reference>
<gene>
    <name evidence="1" type="ORF">ISN45_Aa08g016570</name>
</gene>
<evidence type="ECO:0000313" key="1">
    <source>
        <dbReference type="EMBL" id="KAG7534080.1"/>
    </source>
</evidence>
<sequence length="1389" mass="159358">MLSLEDLKRKLDSMETTRAKVKSRDDTLQAMVSDLERFESRSFSGGTKQMQIRCSSQLQQVPVKSLGESVSKIEKTSGSIAMPMFDGTNPSLWFSKVEKFFNIGRFADAAKLDLVFLSLEGVALKWFLREMSTLKFRDWADFEHRLLARFDPVKLCATEHLISKLESEANGSNMETDGVAQLTVSISPLEPSIKFSNASLDVRDDLSSVFFEHSQVVNALDVVEISEMSTSVKTTQCALQLFDKVLMRDRRRNQQLKQRKHLKAWRFKFKMKSSTRQLKDSCSLANVGSNGKRIFRGKMRKQQLILLWIQISKLEGKLVFNGESNGEAATRMGNETLMLHHSFPMCFWSGPRMKSDEGEVGYTKDVEFTPSLRREDTCIIQLEDAYKVCMCNYMVQGVLELIMKGDNLITCSKLGLTQKLKLTIVCLLYSYIGLDDSWTRKFSKDWWFKFKIIVIWFEVVSCVFSEGYVSGVSLACSATGGTTKSGAGHGQQAVYEQILIVTELSQPNLVIQQVMRNENIKFSKQEWFKYKYWFATREKLHMTGMDVTATISNRFFLLRQKQRKCKKTWMFKYKPETQQKEWTNKKQHIVQGASVFDTGGSAGNLQCRYYEWLGAYVLRDLRSRDCEEWSHFILAELLVHLAQSHYVLVVLSTCGEAGLFVRVQEPLDSMETTRAKVKSRDDTLQAMVSDLERFESRSFSGGTKQMQIRCSSQLQQVPVKSLGESVSKIEKTSGSIAMPMFDGTNPSLWFSKVEKFFNIGRFADAAKLDLVFLSLEGVALKWFLREMSTLKFRDWADFEHRLLARFDPVKLCATEHLISKLESEANGSNMETDGVAQLTVSISPLEPSIKFSNASLDVRDDLSSVFFEHSQVVNALDVVEISEMSTSVKTTQCALQLFDKVLMRDRRRNQQLKQRKHLKAWRFKFKMKSSTRQLKDSCSLANVGSNGKRIFRGKMRKQQLILLWIQISKLEGKLVFNGESNGEAATRMGNETLMLHHSFPMCFWSGPRMKSDEGEVGYTKDVEFTPSLRREDTCIIQLEDAYKVCMCNYMVQGVLELIMKGDNLITCSKLGLTQKLKLTIVCLLYSYIGLDDSWTRKFSKDWWFKFKIIVIWFEVVSCVFSEGYVSGVSLACSATGGTTKSGAGHGQQAVYEQILIVTELSQPNLVIQQVMRNENIKFSKQEWFKYKYWFATREKLHMTGMDVTATISNRFFLLRQKQRKCKKTWMFKYKPETQQKEWTNKKQHIVQGASVFDTGGSAGNLQCRYYEWLGAYVLRDLRSRDCEEWSHFILAELLVHLAQSHYVLVVLSTCGEAGLFVRVQEPVRDLPHQFFFFEACGQACLNGGSIDKVHQKYSRRKNKVITWQVTWRQSKGKPKPRVKPEGSLFCESL</sequence>
<dbReference type="Proteomes" id="UP000694240">
    <property type="component" value="Chromosome 13"/>
</dbReference>
<evidence type="ECO:0000313" key="2">
    <source>
        <dbReference type="Proteomes" id="UP000694240"/>
    </source>
</evidence>
<evidence type="ECO:0008006" key="3">
    <source>
        <dbReference type="Google" id="ProtNLM"/>
    </source>
</evidence>
<accession>A0A8T1XQM0</accession>
<protein>
    <recommendedName>
        <fullName evidence="3">Retrotransposon gag domain-containing protein</fullName>
    </recommendedName>
</protein>
<proteinExistence type="predicted"/>
<keyword evidence="2" id="KW-1185">Reference proteome</keyword>
<comment type="caution">
    <text evidence="1">The sequence shown here is derived from an EMBL/GenBank/DDBJ whole genome shotgun (WGS) entry which is preliminary data.</text>
</comment>